<evidence type="ECO:0000256" key="1">
    <source>
        <dbReference type="SAM" id="SignalP"/>
    </source>
</evidence>
<gene>
    <name evidence="2" type="ORF">HHL28_00555</name>
</gene>
<protein>
    <recommendedName>
        <fullName evidence="4">Secreted protein</fullName>
    </recommendedName>
</protein>
<sequence>MMNRKTFAGAALAAALLLGGPAALAADTAVCPTAVRAEQCAKFQQDRQAILAMAGDYKVRFDFRETVSFLPDYAPIPPKQSGGHEVVRVIADTGTAIMLQHLLVVEGKDGKPVVIKHWRQDWAWEPASVLAYQDSGRWAVVPVGAANREGAWSQTVWQTDDSPRYGGVGRWTHDLGVPRWTSGEGLRPLARRDAVRKPPYDRYLAVNRHALTPTGWVHEQDNAKLGPKDGKPATFVHEVVLNTYTKFDGYPVAAADGYWEKTATYWAAVRRAWDEVAARDGGIHVREEAENGSVTGPTLMELADKVAEGTATTPDAIAQARRTISDATRVPGKKA</sequence>
<feature type="chain" id="PRO_5032980878" description="Secreted protein" evidence="1">
    <location>
        <begin position="26"/>
        <end position="335"/>
    </location>
</feature>
<dbReference type="Proteomes" id="UP000501891">
    <property type="component" value="Chromosome"/>
</dbReference>
<dbReference type="EMBL" id="CP051775">
    <property type="protein sequence ID" value="QJE71802.1"/>
    <property type="molecule type" value="Genomic_DNA"/>
</dbReference>
<accession>A0A858R344</accession>
<evidence type="ECO:0000313" key="2">
    <source>
        <dbReference type="EMBL" id="QJE71802.1"/>
    </source>
</evidence>
<name>A0A858R344_9PROT</name>
<evidence type="ECO:0008006" key="4">
    <source>
        <dbReference type="Google" id="ProtNLM"/>
    </source>
</evidence>
<dbReference type="KEGG" id="acru:HHL28_00555"/>
<feature type="signal peptide" evidence="1">
    <location>
        <begin position="1"/>
        <end position="25"/>
    </location>
</feature>
<proteinExistence type="predicted"/>
<reference evidence="2" key="1">
    <citation type="submission" date="2020-04" db="EMBL/GenBank/DDBJ databases">
        <title>A desert anoxygenic phototrophic bacterium fixes CO2 using RubisCO under aerobic conditions.</title>
        <authorList>
            <person name="Tang K."/>
        </authorList>
    </citation>
    <scope>NUCLEOTIDE SEQUENCE [LARGE SCALE GENOMIC DNA]</scope>
    <source>
        <strain evidence="2">MIMtkB3</strain>
    </source>
</reference>
<dbReference type="Pfam" id="PF20311">
    <property type="entry name" value="DUF6607"/>
    <property type="match status" value="1"/>
</dbReference>
<evidence type="ECO:0000313" key="3">
    <source>
        <dbReference type="Proteomes" id="UP000501891"/>
    </source>
</evidence>
<organism evidence="2 3">
    <name type="scientific">Aerophototrophica crusticola</name>
    <dbReference type="NCBI Taxonomy" id="1709002"/>
    <lineage>
        <taxon>Bacteria</taxon>
        <taxon>Pseudomonadati</taxon>
        <taxon>Pseudomonadota</taxon>
        <taxon>Alphaproteobacteria</taxon>
        <taxon>Rhodospirillales</taxon>
        <taxon>Rhodospirillaceae</taxon>
        <taxon>Aerophototrophica</taxon>
    </lineage>
</organism>
<keyword evidence="1" id="KW-0732">Signal</keyword>
<dbReference type="AlphaFoldDB" id="A0A858R344"/>
<keyword evidence="3" id="KW-1185">Reference proteome</keyword>
<dbReference type="InterPro" id="IPR046715">
    <property type="entry name" value="DUF6607"/>
</dbReference>